<feature type="region of interest" description="Disordered" evidence="2">
    <location>
        <begin position="494"/>
        <end position="548"/>
    </location>
</feature>
<evidence type="ECO:0000313" key="6">
    <source>
        <dbReference type="Proteomes" id="UP000308197"/>
    </source>
</evidence>
<feature type="region of interest" description="Disordered" evidence="2">
    <location>
        <begin position="256"/>
        <end position="289"/>
    </location>
</feature>
<organism evidence="5 6">
    <name type="scientific">Polyporus arcularius HHB13444</name>
    <dbReference type="NCBI Taxonomy" id="1314778"/>
    <lineage>
        <taxon>Eukaryota</taxon>
        <taxon>Fungi</taxon>
        <taxon>Dikarya</taxon>
        <taxon>Basidiomycota</taxon>
        <taxon>Agaricomycotina</taxon>
        <taxon>Agaricomycetes</taxon>
        <taxon>Polyporales</taxon>
        <taxon>Polyporaceae</taxon>
        <taxon>Polyporus</taxon>
    </lineage>
</organism>
<feature type="region of interest" description="Disordered" evidence="2">
    <location>
        <begin position="158"/>
        <end position="240"/>
    </location>
</feature>
<feature type="domain" description="BRCA2 OB1" evidence="3">
    <location>
        <begin position="732"/>
        <end position="852"/>
    </location>
</feature>
<dbReference type="Proteomes" id="UP000308197">
    <property type="component" value="Unassembled WGS sequence"/>
</dbReference>
<proteinExistence type="predicted"/>
<dbReference type="InterPro" id="IPR015525">
    <property type="entry name" value="BRCA2"/>
</dbReference>
<name>A0A5C3PF03_9APHY</name>
<dbReference type="STRING" id="1314778.A0A5C3PF03"/>
<keyword evidence="6" id="KW-1185">Reference proteome</keyword>
<feature type="region of interest" description="Disordered" evidence="2">
    <location>
        <begin position="566"/>
        <end position="594"/>
    </location>
</feature>
<evidence type="ECO:0000256" key="1">
    <source>
        <dbReference type="SAM" id="Coils"/>
    </source>
</evidence>
<evidence type="ECO:0000313" key="5">
    <source>
        <dbReference type="EMBL" id="TFK87607.1"/>
    </source>
</evidence>
<dbReference type="CDD" id="cd04493">
    <property type="entry name" value="BRCA2DBD_OB1"/>
    <property type="match status" value="1"/>
</dbReference>
<evidence type="ECO:0008006" key="7">
    <source>
        <dbReference type="Google" id="ProtNLM"/>
    </source>
</evidence>
<dbReference type="SUPFAM" id="SSF81872">
    <property type="entry name" value="BRCA2 helical domain"/>
    <property type="match status" value="1"/>
</dbReference>
<dbReference type="Pfam" id="PF09169">
    <property type="entry name" value="BRCA-2_helical"/>
    <property type="match status" value="1"/>
</dbReference>
<dbReference type="AlphaFoldDB" id="A0A5C3PF03"/>
<dbReference type="InterPro" id="IPR015252">
    <property type="entry name" value="BRCA2_hlx"/>
</dbReference>
<dbReference type="PANTHER" id="PTHR11289">
    <property type="entry name" value="BREAST CANCER TYPE 2 SUSCEPTIBILITY PROTEIN BRCA2"/>
    <property type="match status" value="1"/>
</dbReference>
<accession>A0A5C3PF03</accession>
<dbReference type="InterPro" id="IPR015187">
    <property type="entry name" value="BRCA2_OB_1"/>
</dbReference>
<dbReference type="GO" id="GO:0006355">
    <property type="term" value="P:regulation of DNA-templated transcription"/>
    <property type="evidence" value="ECO:0007669"/>
    <property type="project" value="TreeGrafter"/>
</dbReference>
<reference evidence="5 6" key="1">
    <citation type="journal article" date="2019" name="Nat. Ecol. Evol.">
        <title>Megaphylogeny resolves global patterns of mushroom evolution.</title>
        <authorList>
            <person name="Varga T."/>
            <person name="Krizsan K."/>
            <person name="Foldi C."/>
            <person name="Dima B."/>
            <person name="Sanchez-Garcia M."/>
            <person name="Sanchez-Ramirez S."/>
            <person name="Szollosi G.J."/>
            <person name="Szarkandi J.G."/>
            <person name="Papp V."/>
            <person name="Albert L."/>
            <person name="Andreopoulos W."/>
            <person name="Angelini C."/>
            <person name="Antonin V."/>
            <person name="Barry K.W."/>
            <person name="Bougher N.L."/>
            <person name="Buchanan P."/>
            <person name="Buyck B."/>
            <person name="Bense V."/>
            <person name="Catcheside P."/>
            <person name="Chovatia M."/>
            <person name="Cooper J."/>
            <person name="Damon W."/>
            <person name="Desjardin D."/>
            <person name="Finy P."/>
            <person name="Geml J."/>
            <person name="Haridas S."/>
            <person name="Hughes K."/>
            <person name="Justo A."/>
            <person name="Karasinski D."/>
            <person name="Kautmanova I."/>
            <person name="Kiss B."/>
            <person name="Kocsube S."/>
            <person name="Kotiranta H."/>
            <person name="LaButti K.M."/>
            <person name="Lechner B.E."/>
            <person name="Liimatainen K."/>
            <person name="Lipzen A."/>
            <person name="Lukacs Z."/>
            <person name="Mihaltcheva S."/>
            <person name="Morgado L.N."/>
            <person name="Niskanen T."/>
            <person name="Noordeloos M.E."/>
            <person name="Ohm R.A."/>
            <person name="Ortiz-Santana B."/>
            <person name="Ovrebo C."/>
            <person name="Racz N."/>
            <person name="Riley R."/>
            <person name="Savchenko A."/>
            <person name="Shiryaev A."/>
            <person name="Soop K."/>
            <person name="Spirin V."/>
            <person name="Szebenyi C."/>
            <person name="Tomsovsky M."/>
            <person name="Tulloss R.E."/>
            <person name="Uehling J."/>
            <person name="Grigoriev I.V."/>
            <person name="Vagvolgyi C."/>
            <person name="Papp T."/>
            <person name="Martin F.M."/>
            <person name="Miettinen O."/>
            <person name="Hibbett D.S."/>
            <person name="Nagy L.G."/>
        </authorList>
    </citation>
    <scope>NUCLEOTIDE SEQUENCE [LARGE SCALE GENOMIC DNA]</scope>
    <source>
        <strain evidence="5 6">HHB13444</strain>
    </source>
</reference>
<dbReference type="InterPro" id="IPR012340">
    <property type="entry name" value="NA-bd_OB-fold"/>
</dbReference>
<feature type="compositionally biased region" description="Polar residues" evidence="2">
    <location>
        <begin position="93"/>
        <end position="108"/>
    </location>
</feature>
<feature type="region of interest" description="Disordered" evidence="2">
    <location>
        <begin position="1"/>
        <end position="118"/>
    </location>
</feature>
<dbReference type="InParanoid" id="A0A5C3PF03"/>
<protein>
    <recommendedName>
        <fullName evidence="7">BRCA2 OB1 domain-containing protein</fullName>
    </recommendedName>
</protein>
<dbReference type="EMBL" id="ML211146">
    <property type="protein sequence ID" value="TFK87607.1"/>
    <property type="molecule type" value="Genomic_DNA"/>
</dbReference>
<evidence type="ECO:0000259" key="3">
    <source>
        <dbReference type="Pfam" id="PF09103"/>
    </source>
</evidence>
<evidence type="ECO:0000259" key="4">
    <source>
        <dbReference type="Pfam" id="PF09169"/>
    </source>
</evidence>
<keyword evidence="1" id="KW-0175">Coiled coil</keyword>
<sequence>MRRSSESPESGSARKRPRLSSPTYEEHFPITQEDMATFDELEKQLSQAMPVVPSQSRSLPSEAHKSHDATTQDIDFLGGHDEEQGHGHGSTIKEWSSSPPENHSTTQERAAEDSFFTAGMGKGGMGFVSAASIPAKSQRGPPIPPGFASAASLAIPRPAESSAPRLTSGFTSAAKFGSASRPPQDGETADDAPPSTLSKYGGFGLASALPTGPQDSWADDRPSSPFEPPTEQDYDSWFDSDASKLPTAALTFTTARAVVDEPQSRPEPTAANPGPSGFTSGLAPFKPPTQITRKIAPAPEAPRVDEEVSCTPIVGFSSVASLHAGKSNWAAPSAEALALAAQKMKQWEAEIAVEDASTISAGKDVTRPEVENVAAAGPSSAAPPLPGLQPFKTPLRPALRPMDNSGFSPALLPDTPLASKSSTRFTDIGNGQLMKNTQFKSPVVSRTRVVSGLGAHAGSPLNPMRPSDFKIASTSKLPATSGFGSASALPQTVPVTPIRPGPSKAPISVTSPGKGKSLGMTPRRGVGPQSVGKGKFSTPFKRGMAPGEPGRTQLELQHVKVDAQVQTPARVAESRPSAATTRPRKDYKFFDLNPHPDRKALASSGLRPQSYTDEELLDMGLDVDELRQMTPTNAVYYTFYSEAPNMDGEESLDALRLGPEDALARLHELGCKLATQQWVTNHYGLILWKLAAMVCLEPEREQDVKTKRWCWLEVMRQLLYRYERELNGGSRPALRLISTEDAPAACPMVLCVSKIMWSASVVDERGVPLDPHPELEITDGWYLLRAKVDLPLARAVRRGLIRVGTKLAVSGARLSGDRKEACEILDAYDNTSLELCGNSTHLAPWHAKLGFVKDPFVATLDSLAADGGIVPAMDLVVQKAYPIAYLEFVRNEDGSVTKLGPRNEKEELKAQDQWLAERENAIAKIRADLEKQIQQLEKMSERLYGIAGGRFEGKHKPDDPIPDHVENLYSELVEQEPRPSSSQLLYHLNYMDAGYLYLYTEDQIRLARERMGDDIERELQFACPPRSVRDFRVVVVKDARWARKEPMRTAQITLWDPMRMVFSEGGSPGEIREGQRFLVANLEPSQPRAWMAPGPEAVIYLVSKKNARWTSIKSSKR</sequence>
<feature type="domain" description="Breast cancer type 2 susceptibility protein helical" evidence="4">
    <location>
        <begin position="670"/>
        <end position="726"/>
    </location>
</feature>
<dbReference type="GO" id="GO:0000724">
    <property type="term" value="P:double-strand break repair via homologous recombination"/>
    <property type="evidence" value="ECO:0007669"/>
    <property type="project" value="InterPro"/>
</dbReference>
<dbReference type="Pfam" id="PF09103">
    <property type="entry name" value="BRCA-2_OB1"/>
    <property type="match status" value="1"/>
</dbReference>
<evidence type="ECO:0000256" key="2">
    <source>
        <dbReference type="SAM" id="MobiDB-lite"/>
    </source>
</evidence>
<feature type="compositionally biased region" description="Basic and acidic residues" evidence="2">
    <location>
        <begin position="583"/>
        <end position="594"/>
    </location>
</feature>
<feature type="coiled-coil region" evidence="1">
    <location>
        <begin position="915"/>
        <end position="946"/>
    </location>
</feature>
<dbReference type="SUPFAM" id="SSF50249">
    <property type="entry name" value="Nucleic acid-binding proteins"/>
    <property type="match status" value="2"/>
</dbReference>
<dbReference type="InterPro" id="IPR036315">
    <property type="entry name" value="BRCA2_hlx_sf"/>
</dbReference>
<gene>
    <name evidence="5" type="ORF">K466DRAFT_548430</name>
</gene>
<dbReference type="PANTHER" id="PTHR11289:SF0">
    <property type="entry name" value="BREAST CANCER TYPE 2 SUSCEPTIBILITY PROTEIN"/>
    <property type="match status" value="1"/>
</dbReference>
<dbReference type="Gene3D" id="2.40.50.140">
    <property type="entry name" value="Nucleic acid-binding proteins"/>
    <property type="match status" value="3"/>
</dbReference>